<evidence type="ECO:0000256" key="1">
    <source>
        <dbReference type="SAM" id="MobiDB-lite"/>
    </source>
</evidence>
<sequence length="94" mass="10334">MGSCTALLRGRSSVEPVVLVAMAIFVMMKKDEDYALDASALLQIPRLPEEGMDLHFNHPEMNKNNPTKRSASPSALTNTASNYRESDAPLKNNN</sequence>
<reference evidence="3" key="1">
    <citation type="journal article" date="2016" name="Nature">
        <title>Genome evolution in the allotetraploid frog Xenopus laevis.</title>
        <authorList>
            <person name="Session A.M."/>
            <person name="Uno Y."/>
            <person name="Kwon T."/>
            <person name="Chapman J.A."/>
            <person name="Toyoda A."/>
            <person name="Takahashi S."/>
            <person name="Fukui A."/>
            <person name="Hikosaka A."/>
            <person name="Suzuki A."/>
            <person name="Kondo M."/>
            <person name="van Heeringen S.J."/>
            <person name="Quigley I."/>
            <person name="Heinz S."/>
            <person name="Ogino H."/>
            <person name="Ochi H."/>
            <person name="Hellsten U."/>
            <person name="Lyons J.B."/>
            <person name="Simakov O."/>
            <person name="Putnam N."/>
            <person name="Stites J."/>
            <person name="Kuroki Y."/>
            <person name="Tanaka T."/>
            <person name="Michiue T."/>
            <person name="Watanabe M."/>
            <person name="Bogdanovic O."/>
            <person name="Lister R."/>
            <person name="Georgiou G."/>
            <person name="Paranjpe S.S."/>
            <person name="van Kruijsbergen I."/>
            <person name="Shu S."/>
            <person name="Carlson J."/>
            <person name="Kinoshita T."/>
            <person name="Ohta Y."/>
            <person name="Mawaribuchi S."/>
            <person name="Jenkins J."/>
            <person name="Grimwood J."/>
            <person name="Schmutz J."/>
            <person name="Mitros T."/>
            <person name="Mozaffari S.V."/>
            <person name="Suzuki Y."/>
            <person name="Haramoto Y."/>
            <person name="Yamamoto T.S."/>
            <person name="Takagi C."/>
            <person name="Heald R."/>
            <person name="Miller K."/>
            <person name="Haudenschild C."/>
            <person name="Kitzman J."/>
            <person name="Nakayama T."/>
            <person name="Izutsu Y."/>
            <person name="Robert J."/>
            <person name="Fortriede J."/>
            <person name="Burns K."/>
            <person name="Lotay V."/>
            <person name="Karimi K."/>
            <person name="Yasuoka Y."/>
            <person name="Dichmann D.S."/>
            <person name="Flajnik M.F."/>
            <person name="Houston D.W."/>
            <person name="Shendure J."/>
            <person name="DuPasquier L."/>
            <person name="Vize P.D."/>
            <person name="Zorn A.M."/>
            <person name="Ito M."/>
            <person name="Marcotte E.M."/>
            <person name="Wallingford J.B."/>
            <person name="Ito Y."/>
            <person name="Asashima M."/>
            <person name="Ueno N."/>
            <person name="Matsuda Y."/>
            <person name="Veenstra G.J."/>
            <person name="Fujiyama A."/>
            <person name="Harland R.M."/>
            <person name="Taira M."/>
            <person name="Rokhsar D.S."/>
        </authorList>
    </citation>
    <scope>NUCLEOTIDE SEQUENCE [LARGE SCALE GENOMIC DNA]</scope>
    <source>
        <strain evidence="3">J</strain>
    </source>
</reference>
<dbReference type="AlphaFoldDB" id="A0A974HK61"/>
<dbReference type="Proteomes" id="UP000694892">
    <property type="component" value="Chromosome 5L"/>
</dbReference>
<accession>A0A974HK61</accession>
<proteinExistence type="predicted"/>
<dbReference type="EMBL" id="CM004474">
    <property type="protein sequence ID" value="OCT81212.1"/>
    <property type="molecule type" value="Genomic_DNA"/>
</dbReference>
<protein>
    <submittedName>
        <fullName evidence="2">Uncharacterized protein</fullName>
    </submittedName>
</protein>
<evidence type="ECO:0000313" key="3">
    <source>
        <dbReference type="Proteomes" id="UP000694892"/>
    </source>
</evidence>
<evidence type="ECO:0000313" key="2">
    <source>
        <dbReference type="EMBL" id="OCT81212.1"/>
    </source>
</evidence>
<name>A0A974HK61_XENLA</name>
<organism evidence="2 3">
    <name type="scientific">Xenopus laevis</name>
    <name type="common">African clawed frog</name>
    <dbReference type="NCBI Taxonomy" id="8355"/>
    <lineage>
        <taxon>Eukaryota</taxon>
        <taxon>Metazoa</taxon>
        <taxon>Chordata</taxon>
        <taxon>Craniata</taxon>
        <taxon>Vertebrata</taxon>
        <taxon>Euteleostomi</taxon>
        <taxon>Amphibia</taxon>
        <taxon>Batrachia</taxon>
        <taxon>Anura</taxon>
        <taxon>Pipoidea</taxon>
        <taxon>Pipidae</taxon>
        <taxon>Xenopodinae</taxon>
        <taxon>Xenopus</taxon>
        <taxon>Xenopus</taxon>
    </lineage>
</organism>
<feature type="region of interest" description="Disordered" evidence="1">
    <location>
        <begin position="53"/>
        <end position="94"/>
    </location>
</feature>
<feature type="compositionally biased region" description="Polar residues" evidence="1">
    <location>
        <begin position="62"/>
        <end position="83"/>
    </location>
</feature>
<gene>
    <name evidence="2" type="ORF">XELAEV_18028027mg</name>
</gene>